<evidence type="ECO:0000313" key="3">
    <source>
        <dbReference type="Proteomes" id="UP000694422"/>
    </source>
</evidence>
<dbReference type="PANTHER" id="PTHR46785">
    <property type="entry name" value="VON WILLEBRAND FACTOR A DOMAIN-CONTAINING PROTEIN 3B"/>
    <property type="match status" value="1"/>
</dbReference>
<evidence type="ECO:0000313" key="2">
    <source>
        <dbReference type="Ensembl" id="ENSSDAP00000004013.1"/>
    </source>
</evidence>
<dbReference type="Proteomes" id="UP000694422">
    <property type="component" value="Unplaced"/>
</dbReference>
<accession>A0A8C9P6R0</accession>
<reference evidence="2" key="1">
    <citation type="submission" date="2025-08" db="UniProtKB">
        <authorList>
            <consortium name="Ensembl"/>
        </authorList>
    </citation>
    <scope>IDENTIFICATION</scope>
</reference>
<evidence type="ECO:0000256" key="1">
    <source>
        <dbReference type="SAM" id="MobiDB-lite"/>
    </source>
</evidence>
<reference evidence="2" key="2">
    <citation type="submission" date="2025-09" db="UniProtKB">
        <authorList>
            <consortium name="Ensembl"/>
        </authorList>
    </citation>
    <scope>IDENTIFICATION</scope>
</reference>
<feature type="region of interest" description="Disordered" evidence="1">
    <location>
        <begin position="1"/>
        <end position="23"/>
    </location>
</feature>
<sequence length="125" mass="14159">MEESDSSKQQLHRQEGLSNTKTQLAEQSLISSEKWLQLHGLKSNKLTLNQILSQIGFPHCEDYVASLRRPVASRYAVGLFPQFYRAEDGRVYNGYSRACEMARTRDPGDPTVHSRCLVLGRGAEF</sequence>
<organism evidence="2 3">
    <name type="scientific">Spermophilus dauricus</name>
    <name type="common">Daurian ground squirrel</name>
    <dbReference type="NCBI Taxonomy" id="99837"/>
    <lineage>
        <taxon>Eukaryota</taxon>
        <taxon>Metazoa</taxon>
        <taxon>Chordata</taxon>
        <taxon>Craniata</taxon>
        <taxon>Vertebrata</taxon>
        <taxon>Euteleostomi</taxon>
        <taxon>Mammalia</taxon>
        <taxon>Eutheria</taxon>
        <taxon>Euarchontoglires</taxon>
        <taxon>Glires</taxon>
        <taxon>Rodentia</taxon>
        <taxon>Sciuromorpha</taxon>
        <taxon>Sciuridae</taxon>
        <taxon>Xerinae</taxon>
        <taxon>Marmotini</taxon>
        <taxon>Spermophilus</taxon>
    </lineage>
</organism>
<name>A0A8C9P6R0_SPEDA</name>
<keyword evidence="3" id="KW-1185">Reference proteome</keyword>
<proteinExistence type="predicted"/>
<dbReference type="AlphaFoldDB" id="A0A8C9P6R0"/>
<dbReference type="PANTHER" id="PTHR46785:SF1">
    <property type="entry name" value="VON WILLEBRAND FACTOR A DOMAIN-CONTAINING PROTEIN 3B"/>
    <property type="match status" value="1"/>
</dbReference>
<dbReference type="Ensembl" id="ENSSDAT00000004610.1">
    <property type="protein sequence ID" value="ENSSDAP00000004013.1"/>
    <property type="gene ID" value="ENSSDAG00000003781.1"/>
</dbReference>
<protein>
    <submittedName>
        <fullName evidence="2">Uncharacterized protein</fullName>
    </submittedName>
</protein>